<dbReference type="PANTHER" id="PTHR46663">
    <property type="entry name" value="DIGUANYLATE CYCLASE DGCT-RELATED"/>
    <property type="match status" value="1"/>
</dbReference>
<evidence type="ECO:0000259" key="2">
    <source>
        <dbReference type="PROSITE" id="PS50887"/>
    </source>
</evidence>
<keyword evidence="5" id="KW-1185">Reference proteome</keyword>
<dbReference type="Proteomes" id="UP000000428">
    <property type="component" value="Chromosome"/>
</dbReference>
<dbReference type="EMBL" id="BA000030">
    <property type="protein sequence ID" value="BAC75226.1"/>
    <property type="molecule type" value="Genomic_DNA"/>
</dbReference>
<dbReference type="SUPFAM" id="SSF55073">
    <property type="entry name" value="Nucleotide cyclase"/>
    <property type="match status" value="1"/>
</dbReference>
<sequence>MITARGAPHGLHSSGCASLDSAPRGENRRTMMPATTALRQRSRTLIVAATVPLALAALLADDVRVRRQLDAARKDPLTGLPGRDVLMDRTARLARTHREHLHVLVADADGLKSINDTLGHAAGDTLIAAIGHRIGAWAAVRGGLAARLGGDEFAAALFLPPAATVREIAVLRELLAQPVDHDGQTLRPAVSIGAARAVDLPDTASASRLLRGADMAMYRVKTREKPSGYVATRQDAYTPTVHGRRPGRPGTHLTVG</sequence>
<evidence type="ECO:0000313" key="5">
    <source>
        <dbReference type="Proteomes" id="UP000000428"/>
    </source>
</evidence>
<evidence type="ECO:0000313" key="4">
    <source>
        <dbReference type="EMBL" id="BAU77640.1"/>
    </source>
</evidence>
<reference evidence="3 5" key="1">
    <citation type="journal article" date="2001" name="Proc. Natl. Acad. Sci. U.S.A.">
        <title>Genome sequence of an industrial microorganism Streptomyces avermitilis: deducing the ability of producing secondary metabolites.</title>
        <authorList>
            <person name="Omura S."/>
            <person name="Ikeda H."/>
            <person name="Ishikawa J."/>
            <person name="Hanamoto A."/>
            <person name="Takahashi C."/>
            <person name="Shinose M."/>
            <person name="Takahashi Y."/>
            <person name="Horikawa H."/>
            <person name="Nakazawa H."/>
            <person name="Osonoe T."/>
            <person name="Kikuchi H."/>
            <person name="Shiba T."/>
            <person name="Sakaki Y."/>
            <person name="Hattori M."/>
        </authorList>
    </citation>
    <scope>NUCLEOTIDE SEQUENCE [LARGE SCALE GENOMIC DNA]</scope>
    <source>
        <strain evidence="5">ATCC 31267 / DSM 46492 / JCM 5070 / NBRC 14893 / NCIMB 12804 / NRRL 8165 / MA-4680</strain>
        <strain evidence="3">MA-4680</strain>
    </source>
</reference>
<dbReference type="KEGG" id="sma:SAVERM_7515"/>
<dbReference type="InterPro" id="IPR029787">
    <property type="entry name" value="Nucleotide_cyclase"/>
</dbReference>
<reference evidence="3 5" key="2">
    <citation type="journal article" date="2003" name="Nat. Biotechnol.">
        <title>Complete genome sequence and comparative analysis of the industrial microorganism Streptomyces avermitilis.</title>
        <authorList>
            <person name="Ikeda H."/>
            <person name="Ishikawa J."/>
            <person name="Hanamoto A."/>
            <person name="Shinose M."/>
            <person name="Kikuchi H."/>
            <person name="Shiba T."/>
            <person name="Sakaki Y."/>
            <person name="Hattori M."/>
            <person name="Omura S."/>
        </authorList>
    </citation>
    <scope>NUCLEOTIDE SEQUENCE [LARGE SCALE GENOMIC DNA]</scope>
    <source>
        <strain evidence="5">ATCC 31267 / DSM 46492 / JCM 5070 / NBRC 14893 / NCIMB 12804 / NRRL 8165 / MA-4680</strain>
        <strain evidence="3">MA-4680</strain>
    </source>
</reference>
<dbReference type="EMBL" id="AP017380">
    <property type="protein sequence ID" value="BAU77640.1"/>
    <property type="molecule type" value="Genomic_DNA"/>
</dbReference>
<dbReference type="Gene3D" id="3.30.70.270">
    <property type="match status" value="1"/>
</dbReference>
<dbReference type="AlphaFoldDB" id="Q825E3"/>
<reference evidence="4" key="4">
    <citation type="submission" date="2016-03" db="EMBL/GenBank/DDBJ databases">
        <title>Complete sequence of the second linear plasmid SAP2 of Streptomyces avermitilis.</title>
        <authorList>
            <person name="Ikeda H."/>
        </authorList>
    </citation>
    <scope>NUCLEOTIDE SEQUENCE</scope>
    <source>
        <strain evidence="4">MA-4680</strain>
        <plasmid evidence="4">SAP2</plasmid>
    </source>
</reference>
<dbReference type="SMART" id="SM00267">
    <property type="entry name" value="GGDEF"/>
    <property type="match status" value="1"/>
</dbReference>
<name>Q825E3_STRAW</name>
<protein>
    <recommendedName>
        <fullName evidence="2">GGDEF domain-containing protein</fullName>
    </recommendedName>
</protein>
<dbReference type="eggNOG" id="COG2199">
    <property type="taxonomic scope" value="Bacteria"/>
</dbReference>
<evidence type="ECO:0000313" key="3">
    <source>
        <dbReference type="EMBL" id="BAC75226.1"/>
    </source>
</evidence>
<dbReference type="PROSITE" id="PS50887">
    <property type="entry name" value="GGDEF"/>
    <property type="match status" value="1"/>
</dbReference>
<dbReference type="InterPro" id="IPR043128">
    <property type="entry name" value="Rev_trsase/Diguanyl_cyclase"/>
</dbReference>
<feature type="region of interest" description="Disordered" evidence="1">
    <location>
        <begin position="1"/>
        <end position="29"/>
    </location>
</feature>
<dbReference type="CDD" id="cd01949">
    <property type="entry name" value="GGDEF"/>
    <property type="match status" value="1"/>
</dbReference>
<proteinExistence type="predicted"/>
<dbReference type="InterPro" id="IPR000160">
    <property type="entry name" value="GGDEF_dom"/>
</dbReference>
<gene>
    <name evidence="4" type="ORF">SAVERM_2p197</name>
    <name evidence="3" type="ORF">SAVERM_7515</name>
</gene>
<dbReference type="HOGENOM" id="CLU_000445_11_16_11"/>
<dbReference type="InterPro" id="IPR052163">
    <property type="entry name" value="DGC-Regulatory_Protein"/>
</dbReference>
<evidence type="ECO:0000256" key="1">
    <source>
        <dbReference type="SAM" id="MobiDB-lite"/>
    </source>
</evidence>
<geneLocation type="plasmid" evidence="4">
    <name>SAP2</name>
</geneLocation>
<accession>Q825E3</accession>
<reference evidence="3" key="3">
    <citation type="journal article" date="2014" name="J. Ind. Microbiol. Biotechnol.">
        <title>Genome mining of the Streptomyces avermitilis genome and development of genome-minimized hosts for heterologous expression of biosynthetic gene clusters.</title>
        <authorList>
            <person name="Ikeda H."/>
            <person name="Shin-ya K."/>
            <person name="Omura S."/>
        </authorList>
    </citation>
    <scope>NUCLEOTIDE SEQUENCE</scope>
    <source>
        <strain evidence="3">MA-4680</strain>
    </source>
</reference>
<organism evidence="3 5">
    <name type="scientific">Streptomyces avermitilis (strain ATCC 31267 / DSM 46492 / JCM 5070 / NBRC 14893 / NCIMB 12804 / NRRL 8165 / MA-4680)</name>
    <dbReference type="NCBI Taxonomy" id="227882"/>
    <lineage>
        <taxon>Bacteria</taxon>
        <taxon>Bacillati</taxon>
        <taxon>Actinomycetota</taxon>
        <taxon>Actinomycetes</taxon>
        <taxon>Kitasatosporales</taxon>
        <taxon>Streptomycetaceae</taxon>
        <taxon>Streptomyces</taxon>
    </lineage>
</organism>
<feature type="domain" description="GGDEF" evidence="2">
    <location>
        <begin position="99"/>
        <end position="234"/>
    </location>
</feature>
<dbReference type="NCBIfam" id="TIGR00254">
    <property type="entry name" value="GGDEF"/>
    <property type="match status" value="1"/>
</dbReference>
<dbReference type="Pfam" id="PF00990">
    <property type="entry name" value="GGDEF"/>
    <property type="match status" value="1"/>
</dbReference>
<keyword evidence="4" id="KW-0614">Plasmid</keyword>
<dbReference type="PANTHER" id="PTHR46663:SF2">
    <property type="entry name" value="GGDEF DOMAIN-CONTAINING PROTEIN"/>
    <property type="match status" value="1"/>
</dbReference>